<feature type="compositionally biased region" description="Basic residues" evidence="1">
    <location>
        <begin position="1"/>
        <end position="43"/>
    </location>
</feature>
<dbReference type="EC" id="4.1.99.12" evidence="2"/>
<feature type="non-terminal residue" evidence="2">
    <location>
        <position position="1"/>
    </location>
</feature>
<feature type="non-terminal residue" evidence="2">
    <location>
        <position position="424"/>
    </location>
</feature>
<feature type="compositionally biased region" description="Basic and acidic residues" evidence="1">
    <location>
        <begin position="263"/>
        <end position="274"/>
    </location>
</feature>
<accession>A0A6J4LLH9</accession>
<protein>
    <submittedName>
        <fullName evidence="2">3,4-dihydroxy-2-butanone 4-phosphate synthase / GTP cyclohydrolase II</fullName>
        <ecNumber evidence="2">3.5.4.25</ecNumber>
        <ecNumber evidence="2">4.1.99.12</ecNumber>
    </submittedName>
</protein>
<dbReference type="GO" id="GO:0008686">
    <property type="term" value="F:3,4-dihydroxy-2-butanone-4-phosphate synthase activity"/>
    <property type="evidence" value="ECO:0007669"/>
    <property type="project" value="UniProtKB-EC"/>
</dbReference>
<feature type="region of interest" description="Disordered" evidence="1">
    <location>
        <begin position="1"/>
        <end position="424"/>
    </location>
</feature>
<feature type="compositionally biased region" description="Basic and acidic residues" evidence="1">
    <location>
        <begin position="153"/>
        <end position="163"/>
    </location>
</feature>
<keyword evidence="2" id="KW-0378">Hydrolase</keyword>
<reference evidence="2" key="1">
    <citation type="submission" date="2020-02" db="EMBL/GenBank/DDBJ databases">
        <authorList>
            <person name="Meier V. D."/>
        </authorList>
    </citation>
    <scope>NUCLEOTIDE SEQUENCE</scope>
    <source>
        <strain evidence="2">AVDCRST_MAG24</strain>
    </source>
</reference>
<feature type="compositionally biased region" description="Basic and acidic residues" evidence="1">
    <location>
        <begin position="60"/>
        <end position="76"/>
    </location>
</feature>
<feature type="compositionally biased region" description="Basic residues" evidence="1">
    <location>
        <begin position="94"/>
        <end position="121"/>
    </location>
</feature>
<name>A0A6J4LLH9_9ACTN</name>
<dbReference type="EC" id="3.5.4.25" evidence="2"/>
<dbReference type="AlphaFoldDB" id="A0A6J4LLH9"/>
<sequence length="424" mass="46406">DRPVAARHRRGGRRRHRGGQGRRRGGRRGPRERGRHHLRRQPGHARADGVDHPAQLGRHLRPDAGDHARPPRDPAHDAAQPRPDAHGVHDLGRRPGRRHHRDQRRRPRPHGAHAGRLRHRAVGADEARSRLPAALPRRRGAGPAGPHRGRGRPRPDGRADAGRRPGRGRQRRRHDEARTAAAALRRRAPAHAGLDRPARAPPAPHREPRGTGRRDPAAHPLRRLHRGRLPDLDRRLRAPRAGVRRPCGPRRRGPGPHPGPLRVPDRRRLREQPVRLRPAARRGARPDRLGGAGSGGLPPRPRGPGDRAAGEAAGLPAAGRRAGHRRRQPRPRPARRRAPLRCRDADPQGPRRAVGAAAHQQPGEGGGAGVLRGACRHARPVDAPPQRPQPGLPDDQAGPDGARPPRRPRGPDDRGRGRGRGGAV</sequence>
<organism evidence="2">
    <name type="scientific">uncultured Nocardioidaceae bacterium</name>
    <dbReference type="NCBI Taxonomy" id="253824"/>
    <lineage>
        <taxon>Bacteria</taxon>
        <taxon>Bacillati</taxon>
        <taxon>Actinomycetota</taxon>
        <taxon>Actinomycetes</taxon>
        <taxon>Propionibacteriales</taxon>
        <taxon>Nocardioidaceae</taxon>
        <taxon>environmental samples</taxon>
    </lineage>
</organism>
<proteinExistence type="predicted"/>
<gene>
    <name evidence="2" type="ORF">AVDCRST_MAG24-950</name>
</gene>
<dbReference type="GO" id="GO:0003935">
    <property type="term" value="F:GTP cyclohydrolase II activity"/>
    <property type="evidence" value="ECO:0007669"/>
    <property type="project" value="UniProtKB-EC"/>
</dbReference>
<feature type="compositionally biased region" description="Pro residues" evidence="1">
    <location>
        <begin position="382"/>
        <end position="391"/>
    </location>
</feature>
<feature type="compositionally biased region" description="Basic and acidic residues" evidence="1">
    <location>
        <begin position="193"/>
        <end position="217"/>
    </location>
</feature>
<feature type="compositionally biased region" description="Basic and acidic residues" evidence="1">
    <location>
        <begin position="83"/>
        <end position="93"/>
    </location>
</feature>
<evidence type="ECO:0000256" key="1">
    <source>
        <dbReference type="SAM" id="MobiDB-lite"/>
    </source>
</evidence>
<keyword evidence="2" id="KW-0456">Lyase</keyword>
<evidence type="ECO:0000313" key="2">
    <source>
        <dbReference type="EMBL" id="CAA9334107.1"/>
    </source>
</evidence>
<dbReference type="EMBL" id="CADCUF010000153">
    <property type="protein sequence ID" value="CAA9334107.1"/>
    <property type="molecule type" value="Genomic_DNA"/>
</dbReference>
<feature type="compositionally biased region" description="Basic residues" evidence="1">
    <location>
        <begin position="321"/>
        <end position="340"/>
    </location>
</feature>
<feature type="compositionally biased region" description="Low complexity" evidence="1">
    <location>
        <begin position="310"/>
        <end position="320"/>
    </location>
</feature>